<name>A0A9X3HP28_9VIBR</name>
<dbReference type="SUPFAM" id="SSF69318">
    <property type="entry name" value="Integrin alpha N-terminal domain"/>
    <property type="match status" value="1"/>
</dbReference>
<evidence type="ECO:0000313" key="3">
    <source>
        <dbReference type="EMBL" id="MCW8332383.1"/>
    </source>
</evidence>
<dbReference type="InterPro" id="IPR028994">
    <property type="entry name" value="Integrin_alpha_N"/>
</dbReference>
<gene>
    <name evidence="3" type="ORF">MD483_00855</name>
</gene>
<dbReference type="Gene3D" id="2.130.10.130">
    <property type="entry name" value="Integrin alpha, N-terminal"/>
    <property type="match status" value="1"/>
</dbReference>
<reference evidence="3" key="1">
    <citation type="submission" date="2022-02" db="EMBL/GenBank/DDBJ databases">
        <title>Vibrio sp. nov., a new bacterium isolated from Bohai sea, China.</title>
        <authorList>
            <person name="Yuan Y."/>
        </authorList>
    </citation>
    <scope>NUCLEOTIDE SEQUENCE</scope>
    <source>
        <strain evidence="3">DBSS07</strain>
    </source>
</reference>
<dbReference type="PANTHER" id="PTHR30336">
    <property type="entry name" value="INNER MEMBRANE PROTEIN, PROBABLE PERMEASE"/>
    <property type="match status" value="1"/>
</dbReference>
<dbReference type="PANTHER" id="PTHR30336:SF20">
    <property type="entry name" value="DUF218 DOMAIN-CONTAINING PROTEIN"/>
    <property type="match status" value="1"/>
</dbReference>
<dbReference type="InterPro" id="IPR051599">
    <property type="entry name" value="Cell_Envelope_Assoc"/>
</dbReference>
<dbReference type="Proteomes" id="UP001155586">
    <property type="component" value="Unassembled WGS sequence"/>
</dbReference>
<feature type="domain" description="DUF218" evidence="2">
    <location>
        <begin position="55"/>
        <end position="161"/>
    </location>
</feature>
<accession>A0A9X3HP28</accession>
<organism evidence="3 4">
    <name type="scientific">Vibrio paucivorans</name>
    <dbReference type="NCBI Taxonomy" id="2829489"/>
    <lineage>
        <taxon>Bacteria</taxon>
        <taxon>Pseudomonadati</taxon>
        <taxon>Pseudomonadota</taxon>
        <taxon>Gammaproteobacteria</taxon>
        <taxon>Vibrionales</taxon>
        <taxon>Vibrionaceae</taxon>
        <taxon>Vibrio</taxon>
    </lineage>
</organism>
<dbReference type="PROSITE" id="PS51257">
    <property type="entry name" value="PROKAR_LIPOPROTEIN"/>
    <property type="match status" value="1"/>
</dbReference>
<protein>
    <submittedName>
        <fullName evidence="3">FG-GAP-like repeat-containing protein</fullName>
    </submittedName>
</protein>
<dbReference type="InterPro" id="IPR003848">
    <property type="entry name" value="DUF218"/>
</dbReference>
<dbReference type="Gene3D" id="3.40.50.620">
    <property type="entry name" value="HUPs"/>
    <property type="match status" value="1"/>
</dbReference>
<dbReference type="InterPro" id="IPR014729">
    <property type="entry name" value="Rossmann-like_a/b/a_fold"/>
</dbReference>
<dbReference type="Pfam" id="PF13517">
    <property type="entry name" value="FG-GAP_3"/>
    <property type="match status" value="1"/>
</dbReference>
<dbReference type="RefSeq" id="WP_265686165.1">
    <property type="nucleotide sequence ID" value="NZ_JAKRRX010000003.1"/>
</dbReference>
<keyword evidence="1" id="KW-0732">Signal</keyword>
<proteinExistence type="predicted"/>
<comment type="caution">
    <text evidence="3">The sequence shown here is derived from an EMBL/GenBank/DDBJ whole genome shotgun (WGS) entry which is preliminary data.</text>
</comment>
<dbReference type="InterPro" id="IPR013517">
    <property type="entry name" value="FG-GAP"/>
</dbReference>
<evidence type="ECO:0000313" key="4">
    <source>
        <dbReference type="Proteomes" id="UP001155586"/>
    </source>
</evidence>
<dbReference type="Gene3D" id="2.40.128.340">
    <property type="match status" value="1"/>
</dbReference>
<dbReference type="Pfam" id="PF02698">
    <property type="entry name" value="DUF218"/>
    <property type="match status" value="1"/>
</dbReference>
<dbReference type="AlphaFoldDB" id="A0A9X3HP28"/>
<dbReference type="EMBL" id="JAKRRX010000003">
    <property type="protein sequence ID" value="MCW8332383.1"/>
    <property type="molecule type" value="Genomic_DNA"/>
</dbReference>
<sequence>MKKYQSVRTIGLSLIAASVLVGCNDDSSTPEVDVVIGLGLQVNYASCSPRILLESRVDRLYKEGSKKDNPIYVVSGKGNPTSVPLCVEGEVARGKTEAKAMRNILMSKYQVPSDKILLEEESTDTITNATYVKELLDEKVYSNAFNIRSYTLVTSNYHMHRGGAGNDSSAPFYFNEEFGEGTFVEGENTFESSIIDNESIWSVEFTNNAGWDTTTDKRIAADIDGDGRADAVGFQSNEVLVGYSNGTNSFGYQQTLTSNFLPSTGNWEEAHYRTAADINGDGKDELIGFGNDGVYVAGEASGYEPVQWSSDFGSENGWTKQRHVYQMVDLNNDGKADIVAFGEDGVYVAYAEEGSFSAASKVLSNYGSTHTVLGATSGETYQDSLTKYLRLAGDVTGNGYADIVIFGVDAIYVAENTGDKFLEAKAWLGPETDEEGNHASFIEGWDNQDHYRGLADMNNNGKMDIITVGNKDITVAHSTGERFEHLNGVWFYTTENRHNDENTQGWNQFTTNSGWNAANSVRVFADVTGNGLPDIVGFSHDAVYVGASVAQ</sequence>
<evidence type="ECO:0000259" key="2">
    <source>
        <dbReference type="Pfam" id="PF02698"/>
    </source>
</evidence>
<keyword evidence="4" id="KW-1185">Reference proteome</keyword>
<dbReference type="CDD" id="cd06259">
    <property type="entry name" value="YdcF-like"/>
    <property type="match status" value="1"/>
</dbReference>
<evidence type="ECO:0000256" key="1">
    <source>
        <dbReference type="ARBA" id="ARBA00022729"/>
    </source>
</evidence>
<dbReference type="GO" id="GO:0005886">
    <property type="term" value="C:plasma membrane"/>
    <property type="evidence" value="ECO:0007669"/>
    <property type="project" value="TreeGrafter"/>
</dbReference>